<reference evidence="2 3" key="1">
    <citation type="journal article" date="2024" name="J. Plant Pathol.">
        <title>Sequence and assembly of the genome of Seiridium unicorne, isolate CBS 538.82, causal agent of cypress canker disease.</title>
        <authorList>
            <person name="Scali E."/>
            <person name="Rocca G.D."/>
            <person name="Danti R."/>
            <person name="Garbelotto M."/>
            <person name="Barberini S."/>
            <person name="Baroncelli R."/>
            <person name="Emiliani G."/>
        </authorList>
    </citation>
    <scope>NUCLEOTIDE SEQUENCE [LARGE SCALE GENOMIC DNA]</scope>
    <source>
        <strain evidence="2 3">BM-138-508</strain>
    </source>
</reference>
<organism evidence="2 3">
    <name type="scientific">Seiridium unicorne</name>
    <dbReference type="NCBI Taxonomy" id="138068"/>
    <lineage>
        <taxon>Eukaryota</taxon>
        <taxon>Fungi</taxon>
        <taxon>Dikarya</taxon>
        <taxon>Ascomycota</taxon>
        <taxon>Pezizomycotina</taxon>
        <taxon>Sordariomycetes</taxon>
        <taxon>Xylariomycetidae</taxon>
        <taxon>Amphisphaeriales</taxon>
        <taxon>Sporocadaceae</taxon>
        <taxon>Seiridium</taxon>
    </lineage>
</organism>
<proteinExistence type="predicted"/>
<sequence>MDSLYAPYSNFPAHFDCGTNLMAAPYTEPYIPYQYGDWVLEDTVFDDADYMEIDSPGSEEDSVIPMEIDSINGYPVESFDVFDTGVEGKADRVTDINNYWNKVDSDFPRGNNRTPPPGPAILNTHTNGKPTTHLYNKTWVEKAPTGTTFYTVIGWALEVARPQEINHYGRIFTRADNEFGSANTAGGLGGFQIPSWYVNMVRLLWRNRNEPNFPADVAATLANTAVFINKYIIMYNPLQASQIEMNRHHYTGPGELPVAKENLLT</sequence>
<evidence type="ECO:0000256" key="1">
    <source>
        <dbReference type="SAM" id="MobiDB-lite"/>
    </source>
</evidence>
<dbReference type="Proteomes" id="UP001408356">
    <property type="component" value="Unassembled WGS sequence"/>
</dbReference>
<feature type="region of interest" description="Disordered" evidence="1">
    <location>
        <begin position="104"/>
        <end position="129"/>
    </location>
</feature>
<evidence type="ECO:0000313" key="2">
    <source>
        <dbReference type="EMBL" id="KAK9413141.1"/>
    </source>
</evidence>
<protein>
    <submittedName>
        <fullName evidence="2">Uncharacterized protein</fullName>
    </submittedName>
</protein>
<evidence type="ECO:0000313" key="3">
    <source>
        <dbReference type="Proteomes" id="UP001408356"/>
    </source>
</evidence>
<keyword evidence="3" id="KW-1185">Reference proteome</keyword>
<comment type="caution">
    <text evidence="2">The sequence shown here is derived from an EMBL/GenBank/DDBJ whole genome shotgun (WGS) entry which is preliminary data.</text>
</comment>
<gene>
    <name evidence="2" type="ORF">SUNI508_12026</name>
</gene>
<accession>A0ABR2UFL8</accession>
<name>A0ABR2UFL8_9PEZI</name>
<dbReference type="EMBL" id="JARVKF010000442">
    <property type="protein sequence ID" value="KAK9413141.1"/>
    <property type="molecule type" value="Genomic_DNA"/>
</dbReference>